<name>A0A942U771_9BACI</name>
<evidence type="ECO:0000313" key="1">
    <source>
        <dbReference type="EMBL" id="MBS4213558.1"/>
    </source>
</evidence>
<comment type="caution">
    <text evidence="1">The sequence shown here is derived from an EMBL/GenBank/DDBJ whole genome shotgun (WGS) entry which is preliminary data.</text>
</comment>
<protein>
    <recommendedName>
        <fullName evidence="3">DUF3139 domain-containing protein</fullName>
    </recommendedName>
</protein>
<dbReference type="AlphaFoldDB" id="A0A942U771"/>
<dbReference type="EMBL" id="JAGYPF010000003">
    <property type="protein sequence ID" value="MBS4213558.1"/>
    <property type="molecule type" value="Genomic_DNA"/>
</dbReference>
<accession>A0A942U771</accession>
<reference evidence="1" key="1">
    <citation type="submission" date="2021-05" db="EMBL/GenBank/DDBJ databases">
        <title>Novel Bacillus species.</title>
        <authorList>
            <person name="Liu G."/>
        </authorList>
    </citation>
    <scope>NUCLEOTIDE SEQUENCE</scope>
    <source>
        <strain evidence="1">FJAT-49825</strain>
    </source>
</reference>
<proteinExistence type="predicted"/>
<dbReference type="RefSeq" id="WP_213118104.1">
    <property type="nucleotide sequence ID" value="NZ_JAGYPF010000003.1"/>
</dbReference>
<evidence type="ECO:0000313" key="2">
    <source>
        <dbReference type="Proteomes" id="UP000679749"/>
    </source>
</evidence>
<dbReference type="Proteomes" id="UP000679749">
    <property type="component" value="Unassembled WGS sequence"/>
</dbReference>
<gene>
    <name evidence="1" type="ORF">KHA99_13975</name>
</gene>
<keyword evidence="2" id="KW-1185">Reference proteome</keyword>
<sequence length="105" mass="12508">MLNILVFVLIAVTLVLLSIFVDGLIELNRQEQEDKNHFVRDGLEGYMDQTFGIGRFKVFKTLLDSEGNIRYLVYLPKYEWLKAPTYHWYEVYEAPNGYRHIAYER</sequence>
<evidence type="ECO:0008006" key="3">
    <source>
        <dbReference type="Google" id="ProtNLM"/>
    </source>
</evidence>
<organism evidence="1 2">
    <name type="scientific">Neobacillus rhizophilus</name>
    <dbReference type="NCBI Taxonomy" id="2833579"/>
    <lineage>
        <taxon>Bacteria</taxon>
        <taxon>Bacillati</taxon>
        <taxon>Bacillota</taxon>
        <taxon>Bacilli</taxon>
        <taxon>Bacillales</taxon>
        <taxon>Bacillaceae</taxon>
        <taxon>Neobacillus</taxon>
    </lineage>
</organism>